<name>A0A165YS95_9AGAM</name>
<protein>
    <submittedName>
        <fullName evidence="2">Uncharacterized protein</fullName>
    </submittedName>
</protein>
<evidence type="ECO:0000313" key="2">
    <source>
        <dbReference type="EMBL" id="KZP09863.1"/>
    </source>
</evidence>
<sequence length="237" mass="26879">MLPTPSSSASSPPDVHEFSMRIQLSQRVMRRSHVSVRYRPYYGLANPKQEKEAGHLARNSMRRALGLCRATRASIKAKVQAAAAHIDEVEEYLALLRLKRDIIQCREADCPASRASRRAKFRAKAQAADARIHEVEEYVELLRTKHAKYQSREAHADKQLDQVRDALEQNDITEFSQSDDEEEVEGFDPAYYEVEARYNDDYSSSEYGSSEYDSEECSTATPQMSTEAIAVDANPEP</sequence>
<reference evidence="2" key="1">
    <citation type="journal article" date="2016" name="Mol. Biol. Evol.">
        <title>Comparative Genomics of Early-Diverging Mushroom-Forming Fungi Provides Insights into the Origins of Lignocellulose Decay Capabilities.</title>
        <authorList>
            <person name="Nagy L.G."/>
            <person name="Riley R."/>
            <person name="Tritt A."/>
            <person name="Adam C."/>
            <person name="Daum C."/>
            <person name="Floudas D."/>
            <person name="Sun H."/>
            <person name="Yadav J.S."/>
            <person name="Pangilinan J."/>
            <person name="Larsson K.H."/>
            <person name="Matsuura K."/>
            <person name="Barry K."/>
            <person name="Labutti K."/>
            <person name="Kuo R."/>
            <person name="Ohm R.A."/>
            <person name="Bhattacharya S.S."/>
            <person name="Shirouzu T."/>
            <person name="Yoshinaga Y."/>
            <person name="Martin F.M."/>
            <person name="Grigoriev I.V."/>
            <person name="Hibbett D.S."/>
        </authorList>
    </citation>
    <scope>NUCLEOTIDE SEQUENCE [LARGE SCALE GENOMIC DNA]</scope>
    <source>
        <strain evidence="2">CBS 109695</strain>
    </source>
</reference>
<organism evidence="2">
    <name type="scientific">Athelia psychrophila</name>
    <dbReference type="NCBI Taxonomy" id="1759441"/>
    <lineage>
        <taxon>Eukaryota</taxon>
        <taxon>Fungi</taxon>
        <taxon>Dikarya</taxon>
        <taxon>Basidiomycota</taxon>
        <taxon>Agaricomycotina</taxon>
        <taxon>Agaricomycetes</taxon>
        <taxon>Agaricomycetidae</taxon>
        <taxon>Atheliales</taxon>
        <taxon>Atheliaceae</taxon>
        <taxon>Athelia</taxon>
    </lineage>
</organism>
<dbReference type="AlphaFoldDB" id="A0A165YS95"/>
<accession>A0A165YS95</accession>
<feature type="compositionally biased region" description="Low complexity" evidence="1">
    <location>
        <begin position="201"/>
        <end position="211"/>
    </location>
</feature>
<evidence type="ECO:0000256" key="1">
    <source>
        <dbReference type="SAM" id="MobiDB-lite"/>
    </source>
</evidence>
<feature type="region of interest" description="Disordered" evidence="1">
    <location>
        <begin position="198"/>
        <end position="237"/>
    </location>
</feature>
<proteinExistence type="predicted"/>
<dbReference type="EMBL" id="KV417691">
    <property type="protein sequence ID" value="KZP09863.1"/>
    <property type="molecule type" value="Genomic_DNA"/>
</dbReference>
<gene>
    <name evidence="2" type="ORF">FIBSPDRAFT_938331</name>
</gene>